<dbReference type="PANTHER" id="PTHR18867:SF12">
    <property type="entry name" value="DNA REPAIR PROTEIN RAD50"/>
    <property type="match status" value="1"/>
</dbReference>
<dbReference type="NCBIfam" id="TIGR00606">
    <property type="entry name" value="rad50"/>
    <property type="match status" value="1"/>
</dbReference>
<dbReference type="Pfam" id="PF13476">
    <property type="entry name" value="AAA_23"/>
    <property type="match status" value="1"/>
</dbReference>
<keyword evidence="12" id="KW-0067">ATP-binding</keyword>
<keyword evidence="17" id="KW-0469">Meiosis</keyword>
<feature type="coiled-coil region" evidence="20">
    <location>
        <begin position="854"/>
        <end position="1064"/>
    </location>
</feature>
<evidence type="ECO:0000256" key="20">
    <source>
        <dbReference type="SAM" id="Coils"/>
    </source>
</evidence>
<evidence type="ECO:0000313" key="22">
    <source>
        <dbReference type="EMBL" id="KAG2207376.1"/>
    </source>
</evidence>
<evidence type="ECO:0000256" key="18">
    <source>
        <dbReference type="ARBA" id="ARBA00049360"/>
    </source>
</evidence>
<dbReference type="GO" id="GO:0030870">
    <property type="term" value="C:Mre11 complex"/>
    <property type="evidence" value="ECO:0007669"/>
    <property type="project" value="InterPro"/>
</dbReference>
<dbReference type="GO" id="GO:0000794">
    <property type="term" value="C:condensed nuclear chromosome"/>
    <property type="evidence" value="ECO:0007669"/>
    <property type="project" value="TreeGrafter"/>
</dbReference>
<keyword evidence="16" id="KW-0539">Nucleus</keyword>
<protein>
    <recommendedName>
        <fullName evidence="5">DNA repair protein RAD50</fullName>
    </recommendedName>
</protein>
<evidence type="ECO:0000256" key="2">
    <source>
        <dbReference type="ARBA" id="ARBA00004123"/>
    </source>
</evidence>
<dbReference type="InterPro" id="IPR004584">
    <property type="entry name" value="Rad50_eukaryotes"/>
</dbReference>
<evidence type="ECO:0000256" key="17">
    <source>
        <dbReference type="ARBA" id="ARBA00023254"/>
    </source>
</evidence>
<dbReference type="Gene3D" id="3.40.50.300">
    <property type="entry name" value="P-loop containing nucleotide triphosphate hydrolases"/>
    <property type="match status" value="2"/>
</dbReference>
<dbReference type="OrthoDB" id="18797at2759"/>
<feature type="binding site" evidence="19">
    <location>
        <position position="675"/>
    </location>
    <ligand>
        <name>Zn(2+)</name>
        <dbReference type="ChEBI" id="CHEBI:29105"/>
    </ligand>
</feature>
<dbReference type="GO" id="GO:0007004">
    <property type="term" value="P:telomere maintenance via telomerase"/>
    <property type="evidence" value="ECO:0007669"/>
    <property type="project" value="TreeGrafter"/>
</dbReference>
<dbReference type="GO" id="GO:0003691">
    <property type="term" value="F:double-stranded telomeric DNA binding"/>
    <property type="evidence" value="ECO:0007669"/>
    <property type="project" value="TreeGrafter"/>
</dbReference>
<keyword evidence="8" id="KW-0547">Nucleotide-binding</keyword>
<keyword evidence="15" id="KW-0234">DNA repair</keyword>
<dbReference type="GO" id="GO:0007127">
    <property type="term" value="P:meiosis I"/>
    <property type="evidence" value="ECO:0007669"/>
    <property type="project" value="UniProtKB-ARBA"/>
</dbReference>
<dbReference type="PANTHER" id="PTHR18867">
    <property type="entry name" value="RAD50"/>
    <property type="match status" value="1"/>
</dbReference>
<evidence type="ECO:0000256" key="8">
    <source>
        <dbReference type="ARBA" id="ARBA00022741"/>
    </source>
</evidence>
<dbReference type="GO" id="GO:0051880">
    <property type="term" value="F:G-quadruplex DNA binding"/>
    <property type="evidence" value="ECO:0007669"/>
    <property type="project" value="TreeGrafter"/>
</dbReference>
<feature type="coiled-coil region" evidence="20">
    <location>
        <begin position="321"/>
        <end position="348"/>
    </location>
</feature>
<comment type="catalytic activity">
    <reaction evidence="18">
        <text>ATP + H2O = ADP + phosphate + H(+)</text>
        <dbReference type="Rhea" id="RHEA:13065"/>
        <dbReference type="ChEBI" id="CHEBI:15377"/>
        <dbReference type="ChEBI" id="CHEBI:15378"/>
        <dbReference type="ChEBI" id="CHEBI:30616"/>
        <dbReference type="ChEBI" id="CHEBI:43474"/>
        <dbReference type="ChEBI" id="CHEBI:456216"/>
    </reaction>
</comment>
<evidence type="ECO:0000256" key="5">
    <source>
        <dbReference type="ARBA" id="ARBA00017893"/>
    </source>
</evidence>
<reference evidence="22" key="1">
    <citation type="submission" date="2020-12" db="EMBL/GenBank/DDBJ databases">
        <title>Metabolic potential, ecology and presence of endohyphal bacteria is reflected in genomic diversity of Mucoromycotina.</title>
        <authorList>
            <person name="Muszewska A."/>
            <person name="Okrasinska A."/>
            <person name="Steczkiewicz K."/>
            <person name="Drgas O."/>
            <person name="Orlowska M."/>
            <person name="Perlinska-Lenart U."/>
            <person name="Aleksandrzak-Piekarczyk T."/>
            <person name="Szatraj K."/>
            <person name="Zielenkiewicz U."/>
            <person name="Pilsyk S."/>
            <person name="Malc E."/>
            <person name="Mieczkowski P."/>
            <person name="Kruszewska J.S."/>
            <person name="Biernat P."/>
            <person name="Pawlowska J."/>
        </authorList>
    </citation>
    <scope>NUCLEOTIDE SEQUENCE</scope>
    <source>
        <strain evidence="22">WA0000017839</strain>
    </source>
</reference>
<evidence type="ECO:0000256" key="14">
    <source>
        <dbReference type="ARBA" id="ARBA00023054"/>
    </source>
</evidence>
<gene>
    <name evidence="22" type="ORF">INT47_006851</name>
</gene>
<dbReference type="GO" id="GO:0000722">
    <property type="term" value="P:telomere maintenance via recombination"/>
    <property type="evidence" value="ECO:0007669"/>
    <property type="project" value="UniProtKB-ARBA"/>
</dbReference>
<keyword evidence="9" id="KW-0227">DNA damage</keyword>
<dbReference type="SUPFAM" id="SSF52540">
    <property type="entry name" value="P-loop containing nucleoside triphosphate hydrolases"/>
    <property type="match status" value="1"/>
</dbReference>
<dbReference type="Proteomes" id="UP000603453">
    <property type="component" value="Unassembled WGS sequence"/>
</dbReference>
<feature type="coiled-coil region" evidence="20">
    <location>
        <begin position="443"/>
        <end position="523"/>
    </location>
</feature>
<evidence type="ECO:0000256" key="1">
    <source>
        <dbReference type="ARBA" id="ARBA00001947"/>
    </source>
</evidence>
<dbReference type="GO" id="GO:0070192">
    <property type="term" value="P:chromosome organization involved in meiotic cell cycle"/>
    <property type="evidence" value="ECO:0007669"/>
    <property type="project" value="TreeGrafter"/>
</dbReference>
<proteinExistence type="inferred from homology"/>
<dbReference type="GO" id="GO:0016887">
    <property type="term" value="F:ATP hydrolysis activity"/>
    <property type="evidence" value="ECO:0007669"/>
    <property type="project" value="InterPro"/>
</dbReference>
<keyword evidence="11 19" id="KW-0862">Zinc</keyword>
<dbReference type="GO" id="GO:0006303">
    <property type="term" value="P:double-strand break repair via nonhomologous end joining"/>
    <property type="evidence" value="ECO:0007669"/>
    <property type="project" value="UniProtKB-ARBA"/>
</dbReference>
<evidence type="ECO:0000256" key="10">
    <source>
        <dbReference type="ARBA" id="ARBA00022801"/>
    </source>
</evidence>
<dbReference type="FunFam" id="3.40.50.300:FF:000593">
    <property type="entry name" value="DNA repair protein RAD50"/>
    <property type="match status" value="1"/>
</dbReference>
<evidence type="ECO:0000259" key="21">
    <source>
        <dbReference type="PROSITE" id="PS51131"/>
    </source>
</evidence>
<dbReference type="PROSITE" id="PS51131">
    <property type="entry name" value="ZN_HOOK"/>
    <property type="match status" value="1"/>
</dbReference>
<comment type="caution">
    <text evidence="22">The sequence shown here is derived from an EMBL/GenBank/DDBJ whole genome shotgun (WGS) entry which is preliminary data.</text>
</comment>
<evidence type="ECO:0000256" key="9">
    <source>
        <dbReference type="ARBA" id="ARBA00022763"/>
    </source>
</evidence>
<evidence type="ECO:0000256" key="19">
    <source>
        <dbReference type="PROSITE-ProRule" id="PRU00471"/>
    </source>
</evidence>
<evidence type="ECO:0000256" key="11">
    <source>
        <dbReference type="ARBA" id="ARBA00022833"/>
    </source>
</evidence>
<name>A0A8H7RD09_9FUNG</name>
<dbReference type="InterPro" id="IPR013134">
    <property type="entry name" value="Zn_hook_RAD50"/>
</dbReference>
<evidence type="ECO:0000256" key="16">
    <source>
        <dbReference type="ARBA" id="ARBA00023242"/>
    </source>
</evidence>
<evidence type="ECO:0000256" key="15">
    <source>
        <dbReference type="ARBA" id="ARBA00023204"/>
    </source>
</evidence>
<keyword evidence="7 19" id="KW-0479">Metal-binding</keyword>
<evidence type="ECO:0000256" key="3">
    <source>
        <dbReference type="ARBA" id="ARBA00004286"/>
    </source>
</evidence>
<dbReference type="GO" id="GO:0046872">
    <property type="term" value="F:metal ion binding"/>
    <property type="evidence" value="ECO:0007669"/>
    <property type="project" value="UniProtKB-UniRule"/>
</dbReference>
<feature type="binding site" evidence="19">
    <location>
        <position position="678"/>
    </location>
    <ligand>
        <name>Zn(2+)</name>
        <dbReference type="ChEBI" id="CHEBI:29105"/>
    </ligand>
</feature>
<accession>A0A8H7RD09</accession>
<organism evidence="22 23">
    <name type="scientific">Mucor saturninus</name>
    <dbReference type="NCBI Taxonomy" id="64648"/>
    <lineage>
        <taxon>Eukaryota</taxon>
        <taxon>Fungi</taxon>
        <taxon>Fungi incertae sedis</taxon>
        <taxon>Mucoromycota</taxon>
        <taxon>Mucoromycotina</taxon>
        <taxon>Mucoromycetes</taxon>
        <taxon>Mucorales</taxon>
        <taxon>Mucorineae</taxon>
        <taxon>Mucoraceae</taxon>
        <taxon>Mucor</taxon>
    </lineage>
</organism>
<evidence type="ECO:0000256" key="12">
    <source>
        <dbReference type="ARBA" id="ARBA00022840"/>
    </source>
</evidence>
<dbReference type="GO" id="GO:0005524">
    <property type="term" value="F:ATP binding"/>
    <property type="evidence" value="ECO:0007669"/>
    <property type="project" value="UniProtKB-KW"/>
</dbReference>
<evidence type="ECO:0000313" key="23">
    <source>
        <dbReference type="Proteomes" id="UP000603453"/>
    </source>
</evidence>
<comment type="similarity">
    <text evidence="4">Belongs to the SMC family. RAD50 subfamily.</text>
</comment>
<evidence type="ECO:0000256" key="7">
    <source>
        <dbReference type="ARBA" id="ARBA00022723"/>
    </source>
</evidence>
<evidence type="ECO:0000256" key="6">
    <source>
        <dbReference type="ARBA" id="ARBA00022454"/>
    </source>
</evidence>
<keyword evidence="23" id="KW-1185">Reference proteome</keyword>
<dbReference type="FunFam" id="3.40.50.300:FF:001195">
    <property type="entry name" value="DNA repair protein rad50"/>
    <property type="match status" value="1"/>
</dbReference>
<keyword evidence="13" id="KW-0460">Magnesium</keyword>
<dbReference type="EMBL" id="JAEPRD010000025">
    <property type="protein sequence ID" value="KAG2207376.1"/>
    <property type="molecule type" value="Genomic_DNA"/>
</dbReference>
<keyword evidence="14 20" id="KW-0175">Coiled coil</keyword>
<evidence type="ECO:0000256" key="13">
    <source>
        <dbReference type="ARBA" id="ARBA00022842"/>
    </source>
</evidence>
<dbReference type="InterPro" id="IPR038729">
    <property type="entry name" value="Rad50/SbcC_AAA"/>
</dbReference>
<comment type="cofactor">
    <cofactor evidence="1">
        <name>Zn(2+)</name>
        <dbReference type="ChEBI" id="CHEBI:29105"/>
    </cofactor>
</comment>
<sequence length="1348" mass="154124">MSQIEGMAIIGIRSFSPEEPSYIKFQSPLTLIVGENGCGKTTIIESLKYACTGELPPNSKGGAFLNDPRLSGKTEVKGQVKLKFSNVRGQRMICSRSLSVTSKKTGNAQKTIDSSLLRFDPITNQTFSISSRCADMDAELPLQLGVPKAILESVIFCHQEESNWPFAESGVLKKKFDDIFDSRRYQSVLDNIKNVRKEKMNDVNIGNARLEGVKSDTLKAKKIRTNLTQMRQQLATKAESLLTVETKLERVQNDSGRLNDLFRTLNLTADQIQQVINKRDFFQSTLNSLETHITPRPESTEELQRMLNNHRSSQTATNQKKSQIHEEKAKLERQLNKARQDLAQKHTIMGRLDANREEYERLIRSREGMIEKINVEYGMDLPVDDGLKTAAVLKKNLGLKASKIENAKNVAMTKQNALSDELQILKSKILSIQESKKYLMDRIQDEKIKIKGLNQKIERLQANPREMDEVKAKIEENNDKLRKLNEIARGGKRTEFIEKERELRELDAQVSVLNEELSTLSKQGDIRAKLSIKRADKESKEADMTKLYQGRISDVERLLNSRPSIENIEKELHAFKKEKERMLRIVIERRNTTQRELSKTDGKLNMVRQNLVGRQREADKYSNMCKQVCGDRDVAEELKATESKIEEIKERLCHLSAVSSIYEKYIKGATDAKCCPLCVRGFNDEPELEEFSAKLQHKKQGFPVIQTQMEATLAKLDVRLTKLKSVQGAWIKLEQLKSDIAGIQATVDSLAAEKETATAKAEIAATEQAEVDDSKIKADRLLIVAGNVSRIYKEAQAASKEVQAIETELEFAGGSTRTITDCQRDLEQVSDKSKLVRRDLKRIQSDIDSSRLQAQMIEKTIRDHEKSLSELEQNINFKCGLEFQLEEYNEALAKHIDECKAVQLDVEPLNEKIAEATREFDQEVQSWKREEEEASNEERQMSRLVDRLDELNTSISRIEASMGRNKTDQVKKETQEIESLCESLKSQISDAVDRLSMIEKDEGDKRGIERDLEDQIRYRQTEKDLKQCDEDLAELERNQGEHNLNQMKRDLKRLEEEENILVERRGSIRGEVTQLKDQINRYEGELSTDYRNIDGIYAKMFITVKTTELACIDLETYSKALETAIMKFHSLKMDDLNKVIKDLWYKTYKGGDIDHIAIRADNDNIAKNRSFNYRVVMNQNGNELDMRGRCSAGQKVLASIIIRLALAETFCVNCGFFALDEPTTNLDYQNIISLAENLKAIITSRKEQSNFQLLVITHDENFVGYLGGSGNFDQYYRVTKENGVMTNNTTRTAPRLWNRDMADIVRSLRAGNGILQRFQPGEAPQEQRRRARTQIDQPNIRNVCQRCN</sequence>
<comment type="subcellular location">
    <subcellularLocation>
        <location evidence="3">Chromosome</location>
    </subcellularLocation>
    <subcellularLocation>
        <location evidence="2">Nucleus</location>
    </subcellularLocation>
</comment>
<dbReference type="GO" id="GO:0043047">
    <property type="term" value="F:single-stranded telomeric DNA binding"/>
    <property type="evidence" value="ECO:0007669"/>
    <property type="project" value="TreeGrafter"/>
</dbReference>
<feature type="domain" description="Zinc-hook" evidence="21">
    <location>
        <begin position="631"/>
        <end position="728"/>
    </location>
</feature>
<keyword evidence="10" id="KW-0378">Hydrolase</keyword>
<dbReference type="InterPro" id="IPR027417">
    <property type="entry name" value="P-loop_NTPase"/>
</dbReference>
<keyword evidence="6" id="KW-0158">Chromosome</keyword>
<evidence type="ECO:0000256" key="4">
    <source>
        <dbReference type="ARBA" id="ARBA00009439"/>
    </source>
</evidence>
<dbReference type="Pfam" id="PF04423">
    <property type="entry name" value="Rad50_zn_hook"/>
    <property type="match status" value="1"/>
</dbReference>